<dbReference type="PROSITE" id="PS51257">
    <property type="entry name" value="PROKAR_LIPOPROTEIN"/>
    <property type="match status" value="1"/>
</dbReference>
<dbReference type="InterPro" id="IPR012944">
    <property type="entry name" value="SusD_RagB_dom"/>
</dbReference>
<evidence type="ECO:0000256" key="4">
    <source>
        <dbReference type="ARBA" id="ARBA00023136"/>
    </source>
</evidence>
<comment type="subcellular location">
    <subcellularLocation>
        <location evidence="1">Cell outer membrane</location>
    </subcellularLocation>
</comment>
<dbReference type="EMBL" id="JAJNEC010000005">
    <property type="protein sequence ID" value="MCD2424673.1"/>
    <property type="molecule type" value="Genomic_DNA"/>
</dbReference>
<dbReference type="Pfam" id="PF07980">
    <property type="entry name" value="SusD_RagB"/>
    <property type="match status" value="1"/>
</dbReference>
<sequence>MKTRNCILILTVMMVISSCKKYLDIIPDNIATLENAFALRNEAEKYLFTCYSYLPSHGIITGNPAFTAGDELSLIYPVPPGANFTSNGYEIARGNQNIINPHMNFWDGANQGKDFFGALRDCNIFLDNIERVPDMTPDEKTRWRAEVKVLKAYYHFYLVRMYGPIPIIKTNLPVDAGVDAAKVYRDPVDSCFTYITQLLDEAKDSLPLILDNPTDELGRITQPVAYMLKAKVLVTAASPLFNGNPDYASFKDARGTALFNAVVDNAKWEKAANACKEAIDICTASGAQLYYFVPDITQGSLSAQTKTQMNIRNSINLKWNPEIVWGFTNSMTSDLQRYSIPRGLDPALLSNTSPAGQLAPPLKMAELFYSKNGVPITEDKTWDYNSRYNLRTGTANEKYFISQGYTTAQLNFDREPRYYADLGFDGGVWYGQGKYDDNSPLVVMAKLGQAASAVTITAFSTTGYWTKKYVHYQDVIGSGSTLTITNYPWPEMRLADLYLLYAEALNEAKGPVDEALTYINMVRQRAGIPTVQDAWTQFSTSPSAYTTKEGLRTIIHRERSIELAFEGSRLWDLKRWKEAAVALNQPILGWTTDQQSAQGYYQPRLIFVQRFSNKDYLWPIRDNNIVINRNLVQNPGW</sequence>
<dbReference type="SUPFAM" id="SSF48452">
    <property type="entry name" value="TPR-like"/>
    <property type="match status" value="1"/>
</dbReference>
<evidence type="ECO:0000259" key="7">
    <source>
        <dbReference type="Pfam" id="PF14322"/>
    </source>
</evidence>
<keyword evidence="3" id="KW-0732">Signal</keyword>
<keyword evidence="4" id="KW-0472">Membrane</keyword>
<proteinExistence type="inferred from homology"/>
<gene>
    <name evidence="8" type="ORF">LQ567_17965</name>
</gene>
<keyword evidence="9" id="KW-1185">Reference proteome</keyword>
<comment type="caution">
    <text evidence="8">The sequence shown here is derived from an EMBL/GenBank/DDBJ whole genome shotgun (WGS) entry which is preliminary data.</text>
</comment>
<organism evidence="8 9">
    <name type="scientific">Niabella pedocola</name>
    <dbReference type="NCBI Taxonomy" id="1752077"/>
    <lineage>
        <taxon>Bacteria</taxon>
        <taxon>Pseudomonadati</taxon>
        <taxon>Bacteroidota</taxon>
        <taxon>Chitinophagia</taxon>
        <taxon>Chitinophagales</taxon>
        <taxon>Chitinophagaceae</taxon>
        <taxon>Niabella</taxon>
    </lineage>
</organism>
<feature type="domain" description="SusD-like N-terminal" evidence="7">
    <location>
        <begin position="117"/>
        <end position="232"/>
    </location>
</feature>
<name>A0ABS8PWH7_9BACT</name>
<evidence type="ECO:0000256" key="2">
    <source>
        <dbReference type="ARBA" id="ARBA00006275"/>
    </source>
</evidence>
<protein>
    <submittedName>
        <fullName evidence="8">RagB/SusD family nutrient uptake outer membrane protein</fullName>
    </submittedName>
</protein>
<dbReference type="RefSeq" id="WP_231006884.1">
    <property type="nucleotide sequence ID" value="NZ_JAJNEC010000005.1"/>
</dbReference>
<feature type="domain" description="RagB/SusD" evidence="6">
    <location>
        <begin position="342"/>
        <end position="637"/>
    </location>
</feature>
<accession>A0ABS8PWH7</accession>
<evidence type="ECO:0000256" key="1">
    <source>
        <dbReference type="ARBA" id="ARBA00004442"/>
    </source>
</evidence>
<evidence type="ECO:0000256" key="3">
    <source>
        <dbReference type="ARBA" id="ARBA00022729"/>
    </source>
</evidence>
<keyword evidence="5" id="KW-0998">Cell outer membrane</keyword>
<dbReference type="InterPro" id="IPR011990">
    <property type="entry name" value="TPR-like_helical_dom_sf"/>
</dbReference>
<dbReference type="InterPro" id="IPR033985">
    <property type="entry name" value="SusD-like_N"/>
</dbReference>
<reference evidence="8 9" key="1">
    <citation type="submission" date="2021-11" db="EMBL/GenBank/DDBJ databases">
        <title>Genomic of Niabella pedocola.</title>
        <authorList>
            <person name="Wu T."/>
        </authorList>
    </citation>
    <scope>NUCLEOTIDE SEQUENCE [LARGE SCALE GENOMIC DNA]</scope>
    <source>
        <strain evidence="8 9">JCM 31011</strain>
    </source>
</reference>
<dbReference type="Proteomes" id="UP001199816">
    <property type="component" value="Unassembled WGS sequence"/>
</dbReference>
<dbReference type="Pfam" id="PF14322">
    <property type="entry name" value="SusD-like_3"/>
    <property type="match status" value="1"/>
</dbReference>
<evidence type="ECO:0000256" key="5">
    <source>
        <dbReference type="ARBA" id="ARBA00023237"/>
    </source>
</evidence>
<dbReference type="Gene3D" id="1.25.40.390">
    <property type="match status" value="1"/>
</dbReference>
<evidence type="ECO:0000313" key="9">
    <source>
        <dbReference type="Proteomes" id="UP001199816"/>
    </source>
</evidence>
<evidence type="ECO:0000259" key="6">
    <source>
        <dbReference type="Pfam" id="PF07980"/>
    </source>
</evidence>
<evidence type="ECO:0000313" key="8">
    <source>
        <dbReference type="EMBL" id="MCD2424673.1"/>
    </source>
</evidence>
<comment type="similarity">
    <text evidence="2">Belongs to the SusD family.</text>
</comment>